<organism evidence="1 2">
    <name type="scientific">Leminorella grimontii</name>
    <dbReference type="NCBI Taxonomy" id="82981"/>
    <lineage>
        <taxon>Bacteria</taxon>
        <taxon>Pseudomonadati</taxon>
        <taxon>Pseudomonadota</taxon>
        <taxon>Gammaproteobacteria</taxon>
        <taxon>Enterobacterales</taxon>
        <taxon>Budviciaceae</taxon>
        <taxon>Leminorella</taxon>
    </lineage>
</organism>
<dbReference type="AlphaFoldDB" id="A0AAV5N3G4"/>
<gene>
    <name evidence="1" type="primary">ydhT</name>
    <name evidence="1" type="ORF">SOASR030_24290</name>
</gene>
<dbReference type="EMBL" id="BRLH01000005">
    <property type="protein sequence ID" value="GKX56317.1"/>
    <property type="molecule type" value="Genomic_DNA"/>
</dbReference>
<protein>
    <recommendedName>
        <fullName evidence="3">Oxidoreductase subunit</fullName>
    </recommendedName>
</protein>
<proteinExistence type="predicted"/>
<name>A0AAV5N3G4_9GAMM</name>
<evidence type="ECO:0000313" key="1">
    <source>
        <dbReference type="EMBL" id="GKX56317.1"/>
    </source>
</evidence>
<dbReference type="Proteomes" id="UP001058124">
    <property type="component" value="Unassembled WGS sequence"/>
</dbReference>
<accession>A0AAV5N3G4</accession>
<comment type="caution">
    <text evidence="1">The sequence shown here is derived from an EMBL/GenBank/DDBJ whole genome shotgun (WGS) entry which is preliminary data.</text>
</comment>
<dbReference type="RefSeq" id="WP_027274647.1">
    <property type="nucleotide sequence ID" value="NZ_BRLH01000005.1"/>
</dbReference>
<sequence>MLITRHDLRGWRVSPDIYRWFIRHFPSGGRYADVHSLLIQSGRVNWATSLVEYAYSLWLEKEGFVRQETQATDLLACGLNQTQDAGLDFVRPSPAVSPYAYSQKVASQIDGYRWMDVDNASQIGCSGDDARIGSCGGSARISCSGVNAHIGSTGEYGWLSSSGYASQIASAGYASRIGCVGHDVRIGSSGDRARIACAGNSAKVSSTGDGVRAANAGMRGRIGSAGERAKVANAGDLCHVSSFGAQSAIANVGDGARLVAMGDAAQVVSTGSVDYVILGPGACAALSYFDGERTRFAIAYEGENGIRAGVRYCLNGRHEFVEYQG</sequence>
<keyword evidence="2" id="KW-1185">Reference proteome</keyword>
<reference evidence="1" key="1">
    <citation type="submission" date="2022-06" db="EMBL/GenBank/DDBJ databases">
        <title>Draft genome sequences of Leminorella grimontii str. JCM5902.</title>
        <authorList>
            <person name="Wakabayashi Y."/>
            <person name="Kojima K."/>
        </authorList>
    </citation>
    <scope>NUCLEOTIDE SEQUENCE</scope>
    <source>
        <strain evidence="1">JCM 5902</strain>
    </source>
</reference>
<evidence type="ECO:0008006" key="3">
    <source>
        <dbReference type="Google" id="ProtNLM"/>
    </source>
</evidence>
<evidence type="ECO:0000313" key="2">
    <source>
        <dbReference type="Proteomes" id="UP001058124"/>
    </source>
</evidence>